<reference evidence="1" key="1">
    <citation type="submission" date="2023-06" db="EMBL/GenBank/DDBJ databases">
        <title>Gordonia sp. nov. and Pseudochrobactrum sp. nov., two species isolated from the burying beetle Nicrophorus vespilloides.</title>
        <authorList>
            <person name="Poehlein A."/>
            <person name="Guzman J."/>
            <person name="Daniel R."/>
            <person name="Vilcinskas A."/>
        </authorList>
    </citation>
    <scope>NUCLEOTIDE SEQUENCE</scope>
    <source>
        <strain evidence="1">MP11Mi</strain>
    </source>
</reference>
<evidence type="ECO:0000313" key="1">
    <source>
        <dbReference type="EMBL" id="WOC12156.1"/>
    </source>
</evidence>
<accession>A0AA97CTI9</accession>
<evidence type="ECO:0008006" key="2">
    <source>
        <dbReference type="Google" id="ProtNLM"/>
    </source>
</evidence>
<protein>
    <recommendedName>
        <fullName evidence="2">DUF5642 domain-containing protein</fullName>
    </recommendedName>
</protein>
<gene>
    <name evidence="1" type="ORF">MP11Mi_12380</name>
</gene>
<dbReference type="EMBL" id="CP128986">
    <property type="protein sequence ID" value="WOC12156.1"/>
    <property type="molecule type" value="Genomic_DNA"/>
</dbReference>
<organism evidence="1">
    <name type="scientific">Gordonia sp. MP11Mi</name>
    <dbReference type="NCBI Taxonomy" id="3022769"/>
    <lineage>
        <taxon>Bacteria</taxon>
        <taxon>Bacillati</taxon>
        <taxon>Actinomycetota</taxon>
        <taxon>Actinomycetes</taxon>
        <taxon>Mycobacteriales</taxon>
        <taxon>Gordoniaceae</taxon>
        <taxon>Gordonia</taxon>
    </lineage>
</organism>
<proteinExistence type="predicted"/>
<sequence>MLGTFVASAGLVGFAAGCGVDGSPVVAGGATKADGASTADPARVHELVLDAADFPAGYTGQVVPSDQMQQMLDTVLESTRSADISPSHCVQLSAIPSSVDVNDIGLVIATKGTESSLAESAIVATTSIDEYRTQVSGDCEHLTMDMTVEGQAVKAKAEQKVVDGPTTRADDSVVVEVTTVSQVGSQSVTQRMIIGYAEVDGYMLSVQASSMNPSGNPDRAGFDDVFTKAIDKAVNKA</sequence>
<name>A0AA97CTI9_9ACTN</name>
<dbReference type="AlphaFoldDB" id="A0AA97CTI9"/>